<dbReference type="HAMAP" id="MF_00270">
    <property type="entry name" value="Ribosomal_bS18"/>
    <property type="match status" value="1"/>
</dbReference>
<dbReference type="InterPro" id="IPR001648">
    <property type="entry name" value="Ribosomal_bS18"/>
</dbReference>
<dbReference type="GO" id="GO:0022627">
    <property type="term" value="C:cytosolic small ribosomal subunit"/>
    <property type="evidence" value="ECO:0007669"/>
    <property type="project" value="TreeGrafter"/>
</dbReference>
<dbReference type="EMBL" id="PHEX01000044">
    <property type="protein sequence ID" value="PKQ27910.1"/>
    <property type="molecule type" value="Genomic_DNA"/>
</dbReference>
<evidence type="ECO:0000313" key="9">
    <source>
        <dbReference type="EMBL" id="PKQ27910.1"/>
    </source>
</evidence>
<comment type="caution">
    <text evidence="9">The sequence shown here is derived from an EMBL/GenBank/DDBJ whole genome shotgun (WGS) entry which is preliminary data.</text>
</comment>
<protein>
    <recommendedName>
        <fullName evidence="6 7">Small ribosomal subunit protein bS18</fullName>
    </recommendedName>
</protein>
<evidence type="ECO:0000256" key="8">
    <source>
        <dbReference type="RuleBase" id="RU003910"/>
    </source>
</evidence>
<gene>
    <name evidence="7 9" type="primary">rpsR</name>
    <name evidence="9" type="ORF">CVT63_05505</name>
</gene>
<dbReference type="PANTHER" id="PTHR13479">
    <property type="entry name" value="30S RIBOSOMAL PROTEIN S18"/>
    <property type="match status" value="1"/>
</dbReference>
<evidence type="ECO:0000256" key="3">
    <source>
        <dbReference type="ARBA" id="ARBA00022884"/>
    </source>
</evidence>
<dbReference type="Gene3D" id="4.10.640.10">
    <property type="entry name" value="Ribosomal protein S18"/>
    <property type="match status" value="1"/>
</dbReference>
<dbReference type="PRINTS" id="PR00974">
    <property type="entry name" value="RIBOSOMALS18"/>
</dbReference>
<keyword evidence="4 7" id="KW-0689">Ribosomal protein</keyword>
<name>A0A2N3G5B1_9ACTN</name>
<dbReference type="GO" id="GO:0006412">
    <property type="term" value="P:translation"/>
    <property type="evidence" value="ECO:0007669"/>
    <property type="project" value="UniProtKB-UniRule"/>
</dbReference>
<organism evidence="9 10">
    <name type="scientific">Candidatus Anoxymicrobium japonicum</name>
    <dbReference type="NCBI Taxonomy" id="2013648"/>
    <lineage>
        <taxon>Bacteria</taxon>
        <taxon>Bacillati</taxon>
        <taxon>Actinomycetota</taxon>
        <taxon>Candidatus Geothermincolia</taxon>
        <taxon>Candidatus Geothermincolales</taxon>
        <taxon>Candidatus Anoxymicrobiaceae</taxon>
        <taxon>Candidatus Anoxymicrobium</taxon>
    </lineage>
</organism>
<dbReference type="InterPro" id="IPR036870">
    <property type="entry name" value="Ribosomal_bS18_sf"/>
</dbReference>
<accession>A0A2N3G5B1</accession>
<evidence type="ECO:0000256" key="7">
    <source>
        <dbReference type="HAMAP-Rule" id="MF_00270"/>
    </source>
</evidence>
<dbReference type="Pfam" id="PF01084">
    <property type="entry name" value="Ribosomal_S18"/>
    <property type="match status" value="1"/>
</dbReference>
<evidence type="ECO:0000256" key="6">
    <source>
        <dbReference type="ARBA" id="ARBA00035141"/>
    </source>
</evidence>
<dbReference type="Proteomes" id="UP000233654">
    <property type="component" value="Unassembled WGS sequence"/>
</dbReference>
<dbReference type="GO" id="GO:0070181">
    <property type="term" value="F:small ribosomal subunit rRNA binding"/>
    <property type="evidence" value="ECO:0007669"/>
    <property type="project" value="TreeGrafter"/>
</dbReference>
<dbReference type="NCBIfam" id="TIGR00165">
    <property type="entry name" value="S18"/>
    <property type="match status" value="1"/>
</dbReference>
<evidence type="ECO:0000313" key="10">
    <source>
        <dbReference type="Proteomes" id="UP000233654"/>
    </source>
</evidence>
<dbReference type="AlphaFoldDB" id="A0A2N3G5B1"/>
<dbReference type="InterPro" id="IPR018275">
    <property type="entry name" value="Ribosomal_bS18_CS"/>
</dbReference>
<evidence type="ECO:0000256" key="2">
    <source>
        <dbReference type="ARBA" id="ARBA00022730"/>
    </source>
</evidence>
<comment type="function">
    <text evidence="7">Binds as a heterodimer with protein bS6 to the central domain of the 16S rRNA, where it helps stabilize the platform of the 30S subunit.</text>
</comment>
<evidence type="ECO:0000256" key="1">
    <source>
        <dbReference type="ARBA" id="ARBA00005589"/>
    </source>
</evidence>
<evidence type="ECO:0000256" key="4">
    <source>
        <dbReference type="ARBA" id="ARBA00022980"/>
    </source>
</evidence>
<keyword evidence="5 7" id="KW-0687">Ribonucleoprotein</keyword>
<sequence>MAREKEKKEKKTSPYPRKQKRKFCYFCKEKITYIDYKDIGMLRRFLSERGKIRPRRVTGTCTRHQAGLSKAIKNAREVALLQYPHR</sequence>
<evidence type="ECO:0000256" key="5">
    <source>
        <dbReference type="ARBA" id="ARBA00023274"/>
    </source>
</evidence>
<comment type="subunit">
    <text evidence="7">Part of the 30S ribosomal subunit. Forms a tight heterodimer with protein bS6.</text>
</comment>
<comment type="similarity">
    <text evidence="1 7 8">Belongs to the bacterial ribosomal protein bS18 family.</text>
</comment>
<reference evidence="9 10" key="1">
    <citation type="journal article" date="2017" name="ISME J.">
        <title>Potential for microbial H2 and metal transformations associated with novel bacteria and archaea in deep terrestrial subsurface sediments.</title>
        <authorList>
            <person name="Hernsdorf A.W."/>
            <person name="Amano Y."/>
            <person name="Miyakawa K."/>
            <person name="Ise K."/>
            <person name="Suzuki Y."/>
            <person name="Anantharaman K."/>
            <person name="Probst A."/>
            <person name="Burstein D."/>
            <person name="Thomas B.C."/>
            <person name="Banfield J.F."/>
        </authorList>
    </citation>
    <scope>NUCLEOTIDE SEQUENCE [LARGE SCALE GENOMIC DNA]</scope>
    <source>
        <strain evidence="9">HGW-Actinobacteria-3</strain>
    </source>
</reference>
<dbReference type="GO" id="GO:0003735">
    <property type="term" value="F:structural constituent of ribosome"/>
    <property type="evidence" value="ECO:0007669"/>
    <property type="project" value="InterPro"/>
</dbReference>
<keyword evidence="2 7" id="KW-0699">rRNA-binding</keyword>
<proteinExistence type="inferred from homology"/>
<dbReference type="PANTHER" id="PTHR13479:SF40">
    <property type="entry name" value="SMALL RIBOSOMAL SUBUNIT PROTEIN BS18M"/>
    <property type="match status" value="1"/>
</dbReference>
<keyword evidence="3 7" id="KW-0694">RNA-binding</keyword>
<dbReference type="SUPFAM" id="SSF46911">
    <property type="entry name" value="Ribosomal protein S18"/>
    <property type="match status" value="1"/>
</dbReference>
<dbReference type="PROSITE" id="PS00057">
    <property type="entry name" value="RIBOSOMAL_S18"/>
    <property type="match status" value="1"/>
</dbReference>
<dbReference type="FunFam" id="4.10.640.10:FF:000004">
    <property type="entry name" value="30S ribosomal protein S18"/>
    <property type="match status" value="1"/>
</dbReference>